<dbReference type="VEuPathDB" id="FungiDB:An09g05280"/>
<evidence type="ECO:0000256" key="1">
    <source>
        <dbReference type="ARBA" id="ARBA00007865"/>
    </source>
</evidence>
<dbReference type="Proteomes" id="UP000068243">
    <property type="component" value="Unassembled WGS sequence"/>
</dbReference>
<comment type="similarity">
    <text evidence="1">Belongs to the Cyclase 1 superfamily.</text>
</comment>
<dbReference type="VEuPathDB" id="FungiDB:M747DRAFT_359798"/>
<dbReference type="OrthoDB" id="5396at2759"/>
<dbReference type="GO" id="GO:0019441">
    <property type="term" value="P:L-tryptophan catabolic process to kynurenine"/>
    <property type="evidence" value="ECO:0007669"/>
    <property type="project" value="InterPro"/>
</dbReference>
<dbReference type="VEuPathDB" id="FungiDB:ATCC64974_8910"/>
<dbReference type="AlphaFoldDB" id="A0A100IM99"/>
<reference evidence="3" key="1">
    <citation type="journal article" date="2016" name="Genome Announc.">
        <title>Draft genome sequence of Aspergillus niger strain An76.</title>
        <authorList>
            <person name="Gong W."/>
            <person name="Cheng Z."/>
            <person name="Zhang H."/>
            <person name="Liu L."/>
            <person name="Gao P."/>
            <person name="Wang L."/>
        </authorList>
    </citation>
    <scope>NUCLEOTIDE SEQUENCE [LARGE SCALE GENOMIC DNA]</scope>
    <source>
        <strain evidence="3">An76</strain>
    </source>
</reference>
<evidence type="ECO:0000313" key="2">
    <source>
        <dbReference type="EMBL" id="GAQ43802.1"/>
    </source>
</evidence>
<protein>
    <submittedName>
        <fullName evidence="2">Uncharacterized protein</fullName>
    </submittedName>
</protein>
<dbReference type="Pfam" id="PF04199">
    <property type="entry name" value="Cyclase"/>
    <property type="match status" value="1"/>
</dbReference>
<dbReference type="EMBL" id="BCMY01000010">
    <property type="protein sequence ID" value="GAQ43802.1"/>
    <property type="molecule type" value="Genomic_DNA"/>
</dbReference>
<dbReference type="SUPFAM" id="SSF102198">
    <property type="entry name" value="Putative cyclase"/>
    <property type="match status" value="1"/>
</dbReference>
<dbReference type="InterPro" id="IPR007325">
    <property type="entry name" value="KFase/CYL"/>
</dbReference>
<gene>
    <name evidence="2" type="ORF">ABL_06463</name>
</gene>
<dbReference type="InterPro" id="IPR037175">
    <property type="entry name" value="KFase_sf"/>
</dbReference>
<evidence type="ECO:0000313" key="3">
    <source>
        <dbReference type="Proteomes" id="UP000068243"/>
    </source>
</evidence>
<organism evidence="2 3">
    <name type="scientific">Aspergillus niger</name>
    <dbReference type="NCBI Taxonomy" id="5061"/>
    <lineage>
        <taxon>Eukaryota</taxon>
        <taxon>Fungi</taxon>
        <taxon>Dikarya</taxon>
        <taxon>Ascomycota</taxon>
        <taxon>Pezizomycotina</taxon>
        <taxon>Eurotiomycetes</taxon>
        <taxon>Eurotiomycetidae</taxon>
        <taxon>Eurotiales</taxon>
        <taxon>Aspergillaceae</taxon>
        <taxon>Aspergillus</taxon>
        <taxon>Aspergillus subgen. Circumdati</taxon>
    </lineage>
</organism>
<proteinExistence type="inferred from homology"/>
<sequence>MSLPTFDNLTLDPNGPPGNAWGLFGPANNDLGMLNLLTPETVRQAATEEIRDGVRISLDLPLNRVRHSSFNRKPFVQELINKAPRFVNDDVLTFNTQTSTQWDGFRHYAWAKKGGITGRGILLDYAHWASTHSIPLTPFTTSSIPLSHLQSLMTEYNIQTRPGDILFIRTGFTAAFNALTPAQEEELGNRPAPSFAGIENGEAMLRWLWENQFAAVASDTPSLEPAPIKHEKGMTLHEWCLAGWGMPIGEYFDLEELATYCREKGRWGFFLCSVPLKVSSDLLPIYLFGSWWCG</sequence>
<name>A0A100IM99_ASPNG</name>
<comment type="caution">
    <text evidence="2">The sequence shown here is derived from an EMBL/GenBank/DDBJ whole genome shotgun (WGS) entry which is preliminary data.</text>
</comment>
<dbReference type="PANTHER" id="PTHR34861:SF11">
    <property type="entry name" value="CYCLASE"/>
    <property type="match status" value="1"/>
</dbReference>
<dbReference type="Gene3D" id="3.50.30.50">
    <property type="entry name" value="Putative cyclase"/>
    <property type="match status" value="1"/>
</dbReference>
<dbReference type="VEuPathDB" id="FungiDB:ASPNIDRAFT2_1169688"/>
<dbReference type="GO" id="GO:0004061">
    <property type="term" value="F:arylformamidase activity"/>
    <property type="evidence" value="ECO:0007669"/>
    <property type="project" value="InterPro"/>
</dbReference>
<dbReference type="PANTHER" id="PTHR34861">
    <property type="match status" value="1"/>
</dbReference>
<dbReference type="OMA" id="WCLAGWG"/>
<accession>A0A100IM99</accession>